<sequence length="284" mass="30265">MRSVGVIGLGLIGGSFARAATAAGATVVGADSCAQTRRAALEAGVVRAAYDSPSAVCGADDIFIAVPVGSVESIFADIADALSPTSVIFDGGSCKRSVISKAAEQLGDNRRRFVPSHPIAGNENSGFSASNVDLFKNCWAVLCTDGVDEEAVQVVSLAWQQVGANTVNMSAAEHDDIFAVVSHLPHLLSYALVESIRTRPDSARYLHYAASGFRDFTRVASSHPIMWRDICLANADNLLASLVRFREELDTLEGAIKDGNSVLLYERFASARQLRRDWAATLED</sequence>
<accession>A0ABT7QKA9</accession>
<dbReference type="Gene3D" id="1.10.3660.10">
    <property type="entry name" value="6-phosphogluconate dehydrogenase C-terminal like domain"/>
    <property type="match status" value="1"/>
</dbReference>
<evidence type="ECO:0000313" key="4">
    <source>
        <dbReference type="EMBL" id="MDM5146865.1"/>
    </source>
</evidence>
<dbReference type="InterPro" id="IPR046826">
    <property type="entry name" value="PDH_N"/>
</dbReference>
<dbReference type="SUPFAM" id="SSF51735">
    <property type="entry name" value="NAD(P)-binding Rossmann-fold domains"/>
    <property type="match status" value="1"/>
</dbReference>
<evidence type="ECO:0000259" key="3">
    <source>
        <dbReference type="PROSITE" id="PS51176"/>
    </source>
</evidence>
<dbReference type="SUPFAM" id="SSF48179">
    <property type="entry name" value="6-phosphogluconate dehydrogenase C-terminal domain-like"/>
    <property type="match status" value="1"/>
</dbReference>
<dbReference type="Pfam" id="PF02153">
    <property type="entry name" value="PDH_N"/>
    <property type="match status" value="1"/>
</dbReference>
<name>A0ABT7QKA9_9GAMM</name>
<dbReference type="Pfam" id="PF20463">
    <property type="entry name" value="PDH_C"/>
    <property type="match status" value="1"/>
</dbReference>
<proteinExistence type="predicted"/>
<dbReference type="InterPro" id="IPR046825">
    <property type="entry name" value="PDH_C"/>
</dbReference>
<dbReference type="Gene3D" id="3.40.50.720">
    <property type="entry name" value="NAD(P)-binding Rossmann-like Domain"/>
    <property type="match status" value="1"/>
</dbReference>
<keyword evidence="2" id="KW-0732">Signal</keyword>
<reference evidence="4" key="1">
    <citation type="submission" date="2022-08" db="EMBL/GenBank/DDBJ databases">
        <authorList>
            <person name="Dzunkova M."/>
            <person name="La Clair J."/>
            <person name="Tyml T."/>
            <person name="Doud D."/>
            <person name="Schulz F."/>
            <person name="Piquer S."/>
            <person name="Porcel Sanchis D."/>
            <person name="Osborn A."/>
            <person name="Robinson D."/>
            <person name="Louie K.B."/>
            <person name="Bowen B.P."/>
            <person name="Bowers R."/>
            <person name="Lee J."/>
            <person name="Arnau Llombart V."/>
            <person name="Diaz Villanueva W."/>
            <person name="Gosliner T."/>
            <person name="Northen T."/>
            <person name="Cheng J.-F."/>
            <person name="Burkart M.D."/>
            <person name="Woyke T."/>
        </authorList>
    </citation>
    <scope>NUCLEOTIDE SEQUENCE</scope>
    <source>
        <strain evidence="4">Df01</strain>
    </source>
</reference>
<evidence type="ECO:0000256" key="1">
    <source>
        <dbReference type="ARBA" id="ARBA00023002"/>
    </source>
</evidence>
<organism evidence="4 5">
    <name type="scientific">Candidatus Doriopsillibacter californiensis</name>
    <dbReference type="NCBI Taxonomy" id="2970740"/>
    <lineage>
        <taxon>Bacteria</taxon>
        <taxon>Pseudomonadati</taxon>
        <taxon>Pseudomonadota</taxon>
        <taxon>Gammaproteobacteria</taxon>
        <taxon>Candidatus Tethybacterales</taxon>
        <taxon>Candidatus Persebacteraceae</taxon>
        <taxon>Candidatus Doriopsillibacter</taxon>
    </lineage>
</organism>
<gene>
    <name evidence="4" type="ORF">NQX30_00475</name>
</gene>
<feature type="domain" description="Prephenate/arogenate dehydrogenase" evidence="3">
    <location>
        <begin position="2"/>
        <end position="284"/>
    </location>
</feature>
<dbReference type="PROSITE" id="PS51176">
    <property type="entry name" value="PDH_ADH"/>
    <property type="match status" value="1"/>
</dbReference>
<evidence type="ECO:0000256" key="2">
    <source>
        <dbReference type="SAM" id="SignalP"/>
    </source>
</evidence>
<comment type="caution">
    <text evidence="4">The sequence shown here is derived from an EMBL/GenBank/DDBJ whole genome shotgun (WGS) entry which is preliminary data.</text>
</comment>
<evidence type="ECO:0000313" key="5">
    <source>
        <dbReference type="Proteomes" id="UP001168167"/>
    </source>
</evidence>
<feature type="chain" id="PRO_5045607365" evidence="2">
    <location>
        <begin position="20"/>
        <end position="284"/>
    </location>
</feature>
<protein>
    <submittedName>
        <fullName evidence="4">Prephenate dehydrogenase/arogenate dehydrogenase family protein</fullName>
    </submittedName>
</protein>
<dbReference type="PANTHER" id="PTHR21363">
    <property type="entry name" value="PREPHENATE DEHYDROGENASE"/>
    <property type="match status" value="1"/>
</dbReference>
<dbReference type="InterPro" id="IPR050812">
    <property type="entry name" value="Preph/Arog_dehydrog"/>
</dbReference>
<dbReference type="InterPro" id="IPR008927">
    <property type="entry name" value="6-PGluconate_DH-like_C_sf"/>
</dbReference>
<keyword evidence="5" id="KW-1185">Reference proteome</keyword>
<dbReference type="InterPro" id="IPR036291">
    <property type="entry name" value="NAD(P)-bd_dom_sf"/>
</dbReference>
<dbReference type="Proteomes" id="UP001168167">
    <property type="component" value="Unassembled WGS sequence"/>
</dbReference>
<dbReference type="EMBL" id="JANQAO010000001">
    <property type="protein sequence ID" value="MDM5146865.1"/>
    <property type="molecule type" value="Genomic_DNA"/>
</dbReference>
<dbReference type="PANTHER" id="PTHR21363:SF0">
    <property type="entry name" value="PREPHENATE DEHYDROGENASE [NADP(+)]"/>
    <property type="match status" value="1"/>
</dbReference>
<dbReference type="InterPro" id="IPR003099">
    <property type="entry name" value="Prephen_DH"/>
</dbReference>
<feature type="signal peptide" evidence="2">
    <location>
        <begin position="1"/>
        <end position="19"/>
    </location>
</feature>
<keyword evidence="1" id="KW-0560">Oxidoreductase</keyword>
<reference evidence="4" key="2">
    <citation type="journal article" date="2023" name="Microbiome">
        <title>Synthase-selected sorting approach identifies a beta-lactone synthase in a nudibranch symbiotic bacterium.</title>
        <authorList>
            <person name="Dzunkova M."/>
            <person name="La Clair J.J."/>
            <person name="Tyml T."/>
            <person name="Doud D."/>
            <person name="Schulz F."/>
            <person name="Piquer-Esteban S."/>
            <person name="Porcel Sanchis D."/>
            <person name="Osborn A."/>
            <person name="Robinson D."/>
            <person name="Louie K.B."/>
            <person name="Bowen B.P."/>
            <person name="Bowers R.M."/>
            <person name="Lee J."/>
            <person name="Arnau V."/>
            <person name="Diaz-Villanueva W."/>
            <person name="Stepanauskas R."/>
            <person name="Gosliner T."/>
            <person name="Date S.V."/>
            <person name="Northen T.R."/>
            <person name="Cheng J.F."/>
            <person name="Burkart M.D."/>
            <person name="Woyke T."/>
        </authorList>
    </citation>
    <scope>NUCLEOTIDE SEQUENCE</scope>
    <source>
        <strain evidence="4">Df01</strain>
    </source>
</reference>